<gene>
    <name evidence="1" type="ORF">ElP_51200</name>
</gene>
<name>A0A518H8K9_9BACT</name>
<dbReference type="Proteomes" id="UP000317835">
    <property type="component" value="Chromosome"/>
</dbReference>
<dbReference type="PANTHER" id="PTHR33627:SF1">
    <property type="entry name" value="TRANSPOSASE"/>
    <property type="match status" value="1"/>
</dbReference>
<dbReference type="AlphaFoldDB" id="A0A518H8K9"/>
<dbReference type="OrthoDB" id="5525203at2"/>
<dbReference type="PANTHER" id="PTHR33627">
    <property type="entry name" value="TRANSPOSASE"/>
    <property type="match status" value="1"/>
</dbReference>
<dbReference type="InterPro" id="IPR012337">
    <property type="entry name" value="RNaseH-like_sf"/>
</dbReference>
<dbReference type="InterPro" id="IPR039365">
    <property type="entry name" value="IS701-like"/>
</dbReference>
<proteinExistence type="predicted"/>
<dbReference type="KEGG" id="tpla:ElP_51200"/>
<dbReference type="EMBL" id="CP036426">
    <property type="protein sequence ID" value="QDV37187.1"/>
    <property type="molecule type" value="Genomic_DNA"/>
</dbReference>
<evidence type="ECO:0000313" key="1">
    <source>
        <dbReference type="EMBL" id="QDV37187.1"/>
    </source>
</evidence>
<dbReference type="RefSeq" id="WP_145274615.1">
    <property type="nucleotide sequence ID" value="NZ_CP036426.1"/>
</dbReference>
<evidence type="ECO:0000313" key="2">
    <source>
        <dbReference type="Proteomes" id="UP000317835"/>
    </source>
</evidence>
<reference evidence="1 2" key="1">
    <citation type="submission" date="2019-02" db="EMBL/GenBank/DDBJ databases">
        <title>Deep-cultivation of Planctomycetes and their phenomic and genomic characterization uncovers novel biology.</title>
        <authorList>
            <person name="Wiegand S."/>
            <person name="Jogler M."/>
            <person name="Boedeker C."/>
            <person name="Pinto D."/>
            <person name="Vollmers J."/>
            <person name="Rivas-Marin E."/>
            <person name="Kohn T."/>
            <person name="Peeters S.H."/>
            <person name="Heuer A."/>
            <person name="Rast P."/>
            <person name="Oberbeckmann S."/>
            <person name="Bunk B."/>
            <person name="Jeske O."/>
            <person name="Meyerdierks A."/>
            <person name="Storesund J.E."/>
            <person name="Kallscheuer N."/>
            <person name="Luecker S."/>
            <person name="Lage O.M."/>
            <person name="Pohl T."/>
            <person name="Merkel B.J."/>
            <person name="Hornburger P."/>
            <person name="Mueller R.-W."/>
            <person name="Bruemmer F."/>
            <person name="Labrenz M."/>
            <person name="Spormann A.M."/>
            <person name="Op den Camp H."/>
            <person name="Overmann J."/>
            <person name="Amann R."/>
            <person name="Jetten M.S.M."/>
            <person name="Mascher T."/>
            <person name="Medema M.H."/>
            <person name="Devos D.P."/>
            <person name="Kaster A.-K."/>
            <person name="Ovreas L."/>
            <person name="Rohde M."/>
            <person name="Galperin M.Y."/>
            <person name="Jogler C."/>
        </authorList>
    </citation>
    <scope>NUCLEOTIDE SEQUENCE [LARGE SCALE GENOMIC DNA]</scope>
    <source>
        <strain evidence="1 2">ElP</strain>
    </source>
</reference>
<keyword evidence="2" id="KW-1185">Reference proteome</keyword>
<accession>A0A518H8K9</accession>
<organism evidence="1 2">
    <name type="scientific">Tautonia plasticadhaerens</name>
    <dbReference type="NCBI Taxonomy" id="2527974"/>
    <lineage>
        <taxon>Bacteria</taxon>
        <taxon>Pseudomonadati</taxon>
        <taxon>Planctomycetota</taxon>
        <taxon>Planctomycetia</taxon>
        <taxon>Isosphaerales</taxon>
        <taxon>Isosphaeraceae</taxon>
        <taxon>Tautonia</taxon>
    </lineage>
</organism>
<sequence length="126" mass="14572">MSGRFAWLRVWPGHGWATGDCAGEEPLWLLIEEQADGKLKYAFSDLPAGTSRLRAVRLWRSRWPVEQGYQQMKEELGLDHFEGRSWRGFHHHACLVMLAYGFLALEQRRARRGRPRPGKRGGAEVR</sequence>
<protein>
    <submittedName>
        <fullName evidence="1">Uncharacterized protein</fullName>
    </submittedName>
</protein>
<dbReference type="SUPFAM" id="SSF53098">
    <property type="entry name" value="Ribonuclease H-like"/>
    <property type="match status" value="1"/>
</dbReference>